<proteinExistence type="predicted"/>
<dbReference type="AlphaFoldDB" id="A0A6G9IAY5"/>
<dbReference type="InParanoid" id="A0A6G9IAY5"/>
<protein>
    <submittedName>
        <fullName evidence="2">Uncharacterized protein</fullName>
    </submittedName>
</protein>
<dbReference type="KEGG" id="orb:IPMB12_06645"/>
<dbReference type="RefSeq" id="WP_166916167.1">
    <property type="nucleotide sequence ID" value="NZ_CP050253.1"/>
</dbReference>
<feature type="transmembrane region" description="Helical" evidence="1">
    <location>
        <begin position="87"/>
        <end position="105"/>
    </location>
</feature>
<accession>A0A6G9IAY5</accession>
<evidence type="ECO:0000313" key="3">
    <source>
        <dbReference type="Proteomes" id="UP000501168"/>
    </source>
</evidence>
<gene>
    <name evidence="2" type="ORF">IPMB12_06645</name>
</gene>
<evidence type="ECO:0000256" key="1">
    <source>
        <dbReference type="SAM" id="Phobius"/>
    </source>
</evidence>
<sequence>MDTLGLFIIAAVIFIAINLYFITKIITYYTNGILLNSTFKKAMFVPVVMHYIAFCVFSVVGIYAVVMSFLLWSTHPLLKEWPLFWQLWWYWGFISPAVVLLYLKIDDLKVLFIGQKEIKHSKIKSLISFIFVTITIIVVLSVTSVIGYLFSQLLHRLFFS</sequence>
<keyword evidence="1" id="KW-1133">Transmembrane helix</keyword>
<feature type="transmembrane region" description="Helical" evidence="1">
    <location>
        <begin position="51"/>
        <end position="72"/>
    </location>
</feature>
<feature type="transmembrane region" description="Helical" evidence="1">
    <location>
        <begin position="126"/>
        <end position="150"/>
    </location>
</feature>
<keyword evidence="3" id="KW-1185">Reference proteome</keyword>
<name>A0A6G9IAY5_9GAMM</name>
<dbReference type="EMBL" id="CP050253">
    <property type="protein sequence ID" value="QIQ21395.1"/>
    <property type="molecule type" value="Genomic_DNA"/>
</dbReference>
<keyword evidence="1" id="KW-0812">Transmembrane</keyword>
<evidence type="ECO:0000313" key="2">
    <source>
        <dbReference type="EMBL" id="QIQ21395.1"/>
    </source>
</evidence>
<organism evidence="2 3">
    <name type="scientific">Zophobihabitans entericus</name>
    <dbReference type="NCBI Taxonomy" id="1635327"/>
    <lineage>
        <taxon>Bacteria</taxon>
        <taxon>Pseudomonadati</taxon>
        <taxon>Pseudomonadota</taxon>
        <taxon>Gammaproteobacteria</taxon>
        <taxon>Orbales</taxon>
        <taxon>Orbaceae</taxon>
        <taxon>Zophobihabitans</taxon>
    </lineage>
</organism>
<dbReference type="Proteomes" id="UP000501168">
    <property type="component" value="Chromosome"/>
</dbReference>
<keyword evidence="1" id="KW-0472">Membrane</keyword>
<feature type="transmembrane region" description="Helical" evidence="1">
    <location>
        <begin position="6"/>
        <end position="30"/>
    </location>
</feature>
<reference evidence="2 3" key="1">
    <citation type="submission" date="2020-03" db="EMBL/GenBank/DDBJ databases">
        <title>Complete genome sequence of Orbus sp. IPMB12 (BCRC 80908).</title>
        <authorList>
            <person name="Lo W.-S."/>
            <person name="Chang T.-H."/>
            <person name="Kuo C.-H."/>
        </authorList>
    </citation>
    <scope>NUCLEOTIDE SEQUENCE [LARGE SCALE GENOMIC DNA]</scope>
    <source>
        <strain evidence="2 3">IPMB12</strain>
    </source>
</reference>